<gene>
    <name evidence="1" type="ORF">LCGC14_0637560</name>
</gene>
<dbReference type="AlphaFoldDB" id="A0A0F9R044"/>
<protein>
    <recommendedName>
        <fullName evidence="2">Phage ABA sandwich domain-containing protein</fullName>
    </recommendedName>
</protein>
<evidence type="ECO:0000313" key="1">
    <source>
        <dbReference type="EMBL" id="KKN49955.1"/>
    </source>
</evidence>
<organism evidence="1">
    <name type="scientific">marine sediment metagenome</name>
    <dbReference type="NCBI Taxonomy" id="412755"/>
    <lineage>
        <taxon>unclassified sequences</taxon>
        <taxon>metagenomes</taxon>
        <taxon>ecological metagenomes</taxon>
    </lineage>
</organism>
<reference evidence="1" key="1">
    <citation type="journal article" date="2015" name="Nature">
        <title>Complex archaea that bridge the gap between prokaryotes and eukaryotes.</title>
        <authorList>
            <person name="Spang A."/>
            <person name="Saw J.H."/>
            <person name="Jorgensen S.L."/>
            <person name="Zaremba-Niedzwiedzka K."/>
            <person name="Martijn J."/>
            <person name="Lind A.E."/>
            <person name="van Eijk R."/>
            <person name="Schleper C."/>
            <person name="Guy L."/>
            <person name="Ettema T.J."/>
        </authorList>
    </citation>
    <scope>NUCLEOTIDE SEQUENCE</scope>
</reference>
<name>A0A0F9R044_9ZZZZ</name>
<evidence type="ECO:0008006" key="2">
    <source>
        <dbReference type="Google" id="ProtNLM"/>
    </source>
</evidence>
<dbReference type="EMBL" id="LAZR01001142">
    <property type="protein sequence ID" value="KKN49955.1"/>
    <property type="molecule type" value="Genomic_DNA"/>
</dbReference>
<proteinExistence type="predicted"/>
<sequence length="128" mass="13964">MSNEMTNYSTMVAGPELDAAAAEGVMGWGLKGDYFWVDAEGNPIIMPKGNGLATRETFIPSDPEDWRSIGMVLDRLAELKIPYGLEYEPKGDLPYRFITWQGVTETITYAETPQVAATRGALKAVGGD</sequence>
<accession>A0A0F9R044</accession>
<comment type="caution">
    <text evidence="1">The sequence shown here is derived from an EMBL/GenBank/DDBJ whole genome shotgun (WGS) entry which is preliminary data.</text>
</comment>